<evidence type="ECO:0000313" key="1">
    <source>
        <dbReference type="EMBL" id="RIA99743.1"/>
    </source>
</evidence>
<keyword evidence="2" id="KW-1185">Reference proteome</keyword>
<name>A0A397TNG0_9GLOM</name>
<proteinExistence type="predicted"/>
<dbReference type="EMBL" id="QKYT01000001">
    <property type="protein sequence ID" value="RIA99743.1"/>
    <property type="molecule type" value="Genomic_DNA"/>
</dbReference>
<protein>
    <submittedName>
        <fullName evidence="1">Uncharacterized protein</fullName>
    </submittedName>
</protein>
<gene>
    <name evidence="1" type="ORF">C1645_746569</name>
</gene>
<dbReference type="OrthoDB" id="2370241at2759"/>
<evidence type="ECO:0000313" key="2">
    <source>
        <dbReference type="Proteomes" id="UP000265703"/>
    </source>
</evidence>
<comment type="caution">
    <text evidence="1">The sequence shown here is derived from an EMBL/GenBank/DDBJ whole genome shotgun (WGS) entry which is preliminary data.</text>
</comment>
<reference evidence="1 2" key="1">
    <citation type="submission" date="2018-06" db="EMBL/GenBank/DDBJ databases">
        <title>Comparative genomics reveals the genomic features of Rhizophagus irregularis, R. cerebriforme, R. diaphanum and Gigaspora rosea, and their symbiotic lifestyle signature.</title>
        <authorList>
            <person name="Morin E."/>
            <person name="San Clemente H."/>
            <person name="Chen E.C.H."/>
            <person name="De La Providencia I."/>
            <person name="Hainaut M."/>
            <person name="Kuo A."/>
            <person name="Kohler A."/>
            <person name="Murat C."/>
            <person name="Tang N."/>
            <person name="Roy S."/>
            <person name="Loubradou J."/>
            <person name="Henrissat B."/>
            <person name="Grigoriev I.V."/>
            <person name="Corradi N."/>
            <person name="Roux C."/>
            <person name="Martin F.M."/>
        </authorList>
    </citation>
    <scope>NUCLEOTIDE SEQUENCE [LARGE SCALE GENOMIC DNA]</scope>
    <source>
        <strain evidence="1 2">DAOM 227022</strain>
    </source>
</reference>
<organism evidence="1 2">
    <name type="scientific">Glomus cerebriforme</name>
    <dbReference type="NCBI Taxonomy" id="658196"/>
    <lineage>
        <taxon>Eukaryota</taxon>
        <taxon>Fungi</taxon>
        <taxon>Fungi incertae sedis</taxon>
        <taxon>Mucoromycota</taxon>
        <taxon>Glomeromycotina</taxon>
        <taxon>Glomeromycetes</taxon>
        <taxon>Glomerales</taxon>
        <taxon>Glomeraceae</taxon>
        <taxon>Glomus</taxon>
    </lineage>
</organism>
<accession>A0A397TNG0</accession>
<dbReference type="Proteomes" id="UP000265703">
    <property type="component" value="Unassembled WGS sequence"/>
</dbReference>
<sequence>MSRRRNSIISKVGKYIRRSISITNNVKIIPETYSHKTPRTTSNPEINEFNTIISYPNKYHYFPKAVVIVVESLAIHTVPELSKKRWGYINVPSPTNPEGSNIEDDPITREQKKKMKRWGFIAPIVGIPSDFPIFDSNPSPIKRRFYYYI</sequence>
<dbReference type="AlphaFoldDB" id="A0A397TNG0"/>